<evidence type="ECO:0000256" key="3">
    <source>
        <dbReference type="ARBA" id="ARBA00023163"/>
    </source>
</evidence>
<feature type="domain" description="HTH tetR-type" evidence="5">
    <location>
        <begin position="2"/>
        <end position="62"/>
    </location>
</feature>
<dbReference type="InterPro" id="IPR036271">
    <property type="entry name" value="Tet_transcr_reg_TetR-rel_C_sf"/>
</dbReference>
<evidence type="ECO:0000313" key="7">
    <source>
        <dbReference type="Proteomes" id="UP000036951"/>
    </source>
</evidence>
<dbReference type="Proteomes" id="UP000036951">
    <property type="component" value="Unassembled WGS sequence"/>
</dbReference>
<proteinExistence type="predicted"/>
<keyword evidence="1" id="KW-0805">Transcription regulation</keyword>
<keyword evidence="2 4" id="KW-0238">DNA-binding</keyword>
<dbReference type="EMBL" id="LFQU01000018">
    <property type="protein sequence ID" value="KOO68087.1"/>
    <property type="molecule type" value="Genomic_DNA"/>
</dbReference>
<dbReference type="GO" id="GO:0003677">
    <property type="term" value="F:DNA binding"/>
    <property type="evidence" value="ECO:0007669"/>
    <property type="project" value="UniProtKB-UniRule"/>
</dbReference>
<sequence>MITNREEVIDKAFRVFLKMNYEKASISTLAKACGLAKTGIVYYFPHKLDLFVAVADKFFIQLQNPVNKFDQPADTLAEFIDQYVAGVSKAMNGIVSLVNDGNNPYDCCPNFYYIHFLSQVRMYYPGIRQKIEDIFSKDYEMWSTVIQRSKDKGEIRSDVDVTTTARMFRQVFYGISYEHAFLNGLDTNELKENFKYLYSLLTRK</sequence>
<dbReference type="Pfam" id="PF00440">
    <property type="entry name" value="TetR_N"/>
    <property type="match status" value="1"/>
</dbReference>
<dbReference type="InterPro" id="IPR001647">
    <property type="entry name" value="HTH_TetR"/>
</dbReference>
<keyword evidence="7" id="KW-1185">Reference proteome</keyword>
<dbReference type="RefSeq" id="WP_053398650.1">
    <property type="nucleotide sequence ID" value="NZ_LFQU01000018.1"/>
</dbReference>
<dbReference type="Gene3D" id="1.10.357.10">
    <property type="entry name" value="Tetracycline Repressor, domain 2"/>
    <property type="match status" value="1"/>
</dbReference>
<evidence type="ECO:0000256" key="1">
    <source>
        <dbReference type="ARBA" id="ARBA00023015"/>
    </source>
</evidence>
<dbReference type="SUPFAM" id="SSF46689">
    <property type="entry name" value="Homeodomain-like"/>
    <property type="match status" value="1"/>
</dbReference>
<evidence type="ECO:0000256" key="2">
    <source>
        <dbReference type="ARBA" id="ARBA00023125"/>
    </source>
</evidence>
<dbReference type="AlphaFoldDB" id="A0A8E1QX33"/>
<comment type="caution">
    <text evidence="6">The sequence shown here is derived from an EMBL/GenBank/DDBJ whole genome shotgun (WGS) entry which is preliminary data.</text>
</comment>
<dbReference type="PANTHER" id="PTHR47506:SF1">
    <property type="entry name" value="HTH-TYPE TRANSCRIPTIONAL REGULATOR YJDC"/>
    <property type="match status" value="1"/>
</dbReference>
<dbReference type="PANTHER" id="PTHR47506">
    <property type="entry name" value="TRANSCRIPTIONAL REGULATORY PROTEIN"/>
    <property type="match status" value="1"/>
</dbReference>
<evidence type="ECO:0000256" key="4">
    <source>
        <dbReference type="PROSITE-ProRule" id="PRU00335"/>
    </source>
</evidence>
<dbReference type="OrthoDB" id="9789566at2"/>
<dbReference type="InterPro" id="IPR009057">
    <property type="entry name" value="Homeodomain-like_sf"/>
</dbReference>
<reference evidence="6 7" key="1">
    <citation type="submission" date="2015-06" db="EMBL/GenBank/DDBJ databases">
        <title>Prevotella sp. 109, sp. nov., a novel member of the family Prevotellaceae isolated from human faeces.</title>
        <authorList>
            <person name="Shkoporov A.N."/>
            <person name="Chaplin A.V."/>
            <person name="Kafarskaia L.I."/>
            <person name="Efimov B.A."/>
        </authorList>
    </citation>
    <scope>NUCLEOTIDE SEQUENCE [LARGE SCALE GENOMIC DNA]</scope>
    <source>
        <strain evidence="6 7">109</strain>
    </source>
</reference>
<dbReference type="Gene3D" id="1.10.10.60">
    <property type="entry name" value="Homeodomain-like"/>
    <property type="match status" value="1"/>
</dbReference>
<evidence type="ECO:0000259" key="5">
    <source>
        <dbReference type="PROSITE" id="PS50977"/>
    </source>
</evidence>
<feature type="DNA-binding region" description="H-T-H motif" evidence="4">
    <location>
        <begin position="25"/>
        <end position="44"/>
    </location>
</feature>
<dbReference type="PROSITE" id="PS50977">
    <property type="entry name" value="HTH_TETR_2"/>
    <property type="match status" value="1"/>
</dbReference>
<evidence type="ECO:0000313" key="6">
    <source>
        <dbReference type="EMBL" id="KOO68087.1"/>
    </source>
</evidence>
<gene>
    <name evidence="6" type="ORF">ACU52_09560</name>
</gene>
<organism evidence="6 7">
    <name type="scientific">Xylanibacter rarus</name>
    <dbReference type="NCBI Taxonomy" id="1676614"/>
    <lineage>
        <taxon>Bacteria</taxon>
        <taxon>Pseudomonadati</taxon>
        <taxon>Bacteroidota</taxon>
        <taxon>Bacteroidia</taxon>
        <taxon>Bacteroidales</taxon>
        <taxon>Prevotellaceae</taxon>
        <taxon>Xylanibacter</taxon>
    </lineage>
</organism>
<accession>A0A8E1QX33</accession>
<protein>
    <submittedName>
        <fullName evidence="6">Transcriptional regulator</fullName>
    </submittedName>
</protein>
<name>A0A8E1QX33_9BACT</name>
<keyword evidence="3" id="KW-0804">Transcription</keyword>
<dbReference type="SUPFAM" id="SSF48498">
    <property type="entry name" value="Tetracyclin repressor-like, C-terminal domain"/>
    <property type="match status" value="1"/>
</dbReference>